<sequence length="353" mass="38295">MNMHELPMITFTVLAQMSVGAFIVLGVINTVARLRGYDTHAVEEISDPAVLAVGATLLLGLGASMFHMNDVFHVFNVFRHLETSWLSREIVSGMLFAGTGFLYTACQLFRIGSAAVRQVLAFVAATCGVLLIISMSMVYISLPTVPVWATWLTFAQFATTTLLLGAFAIGTAFVTVTMLRRRGMYSSPMVTRLEEISRTRAHLSIVERLGGKATSEAGTRLILSCLRGIAVAGIVLLVLQIAWYVLIFTHLLTVEPTQIALNSAQAYTGAAAIVRFTMTVLGAGLLGLFLFRLADPKTGTYSSGGDTLTSKAQLQWGHTEQVALVMTVAFVLVFVAEFIARSQFYTSMFRVGI</sequence>
<feature type="transmembrane region" description="Helical" evidence="1">
    <location>
        <begin position="90"/>
        <end position="112"/>
    </location>
</feature>
<dbReference type="InterPro" id="IPR007059">
    <property type="entry name" value="DmsC"/>
</dbReference>
<evidence type="ECO:0000313" key="3">
    <source>
        <dbReference type="Proteomes" id="UP000242637"/>
    </source>
</evidence>
<dbReference type="PANTHER" id="PTHR38095:SF2">
    <property type="entry name" value="ANAEROBIC DIMETHYL SULFOXIDE REDUCTASE CHAIN C"/>
    <property type="match status" value="1"/>
</dbReference>
<feature type="transmembrane region" description="Helical" evidence="1">
    <location>
        <begin position="154"/>
        <end position="179"/>
    </location>
</feature>
<keyword evidence="3" id="KW-1185">Reference proteome</keyword>
<gene>
    <name evidence="2" type="primary">dmsC</name>
    <name evidence="2" type="ORF">SAMEA4475696_00017</name>
</gene>
<dbReference type="EMBL" id="LT906453">
    <property type="protein sequence ID" value="SNV16462.1"/>
    <property type="molecule type" value="Genomic_DNA"/>
</dbReference>
<dbReference type="STRING" id="1121387.GCA_000429885_00760"/>
<dbReference type="GeneID" id="63458336"/>
<dbReference type="OrthoDB" id="4394845at2"/>
<proteinExistence type="predicted"/>
<dbReference type="Pfam" id="PF04976">
    <property type="entry name" value="DmsC"/>
    <property type="match status" value="1"/>
</dbReference>
<dbReference type="GO" id="GO:0009390">
    <property type="term" value="C:dimethyl sulfoxide reductase complex"/>
    <property type="evidence" value="ECO:0007669"/>
    <property type="project" value="TreeGrafter"/>
</dbReference>
<feature type="transmembrane region" description="Helical" evidence="1">
    <location>
        <begin position="119"/>
        <end position="142"/>
    </location>
</feature>
<dbReference type="GO" id="GO:0009389">
    <property type="term" value="F:dimethyl sulfoxide reductase activity"/>
    <property type="evidence" value="ECO:0007669"/>
    <property type="project" value="TreeGrafter"/>
</dbReference>
<organism evidence="2 3">
    <name type="scientific">Dermatophilus congolensis</name>
    <dbReference type="NCBI Taxonomy" id="1863"/>
    <lineage>
        <taxon>Bacteria</taxon>
        <taxon>Bacillati</taxon>
        <taxon>Actinomycetota</taxon>
        <taxon>Actinomycetes</taxon>
        <taxon>Micrococcales</taxon>
        <taxon>Dermatophilaceae</taxon>
        <taxon>Dermatophilus</taxon>
    </lineage>
</organism>
<feature type="transmembrane region" description="Helical" evidence="1">
    <location>
        <begin position="229"/>
        <end position="252"/>
    </location>
</feature>
<dbReference type="RefSeq" id="WP_051277246.1">
    <property type="nucleotide sequence ID" value="NZ_JAAFNI010000001.1"/>
</dbReference>
<keyword evidence="1" id="KW-0472">Membrane</keyword>
<feature type="transmembrane region" description="Helical" evidence="1">
    <location>
        <begin position="6"/>
        <end position="28"/>
    </location>
</feature>
<feature type="transmembrane region" description="Helical" evidence="1">
    <location>
        <begin position="49"/>
        <end position="68"/>
    </location>
</feature>
<dbReference type="AlphaFoldDB" id="A0A239V2Y6"/>
<dbReference type="Proteomes" id="UP000242637">
    <property type="component" value="Chromosome 1"/>
</dbReference>
<evidence type="ECO:0000256" key="1">
    <source>
        <dbReference type="SAM" id="Phobius"/>
    </source>
</evidence>
<keyword evidence="1" id="KW-0812">Transmembrane</keyword>
<name>A0A239V2Y6_9MICO</name>
<dbReference type="GO" id="GO:0005886">
    <property type="term" value="C:plasma membrane"/>
    <property type="evidence" value="ECO:0007669"/>
    <property type="project" value="TreeGrafter"/>
</dbReference>
<feature type="transmembrane region" description="Helical" evidence="1">
    <location>
        <begin position="322"/>
        <end position="340"/>
    </location>
</feature>
<dbReference type="GO" id="GO:0019645">
    <property type="term" value="P:anaerobic electron transport chain"/>
    <property type="evidence" value="ECO:0007669"/>
    <property type="project" value="InterPro"/>
</dbReference>
<feature type="transmembrane region" description="Helical" evidence="1">
    <location>
        <begin position="272"/>
        <end position="291"/>
    </location>
</feature>
<reference evidence="2 3" key="1">
    <citation type="submission" date="2017-06" db="EMBL/GenBank/DDBJ databases">
        <authorList>
            <consortium name="Pathogen Informatics"/>
        </authorList>
    </citation>
    <scope>NUCLEOTIDE SEQUENCE [LARGE SCALE GENOMIC DNA]</scope>
    <source>
        <strain evidence="2 3">NCTC13039</strain>
    </source>
</reference>
<evidence type="ECO:0000313" key="2">
    <source>
        <dbReference type="EMBL" id="SNV16462.1"/>
    </source>
</evidence>
<dbReference type="KEGG" id="dco:SAMEA4475696_0017"/>
<keyword evidence="1" id="KW-1133">Transmembrane helix</keyword>
<protein>
    <submittedName>
        <fullName evidence="2">DMSO reductase anchor subunit</fullName>
    </submittedName>
</protein>
<accession>A0A239V2Y6</accession>
<dbReference type="PANTHER" id="PTHR38095">
    <property type="entry name" value="ANAEROBIC DIMETHYL SULFOXIDE REDUCTASE CHAIN YNFH"/>
    <property type="match status" value="1"/>
</dbReference>